<organism evidence="1 2">
    <name type="scientific">Pseudonocardia kunmingensis</name>
    <dbReference type="NCBI Taxonomy" id="630975"/>
    <lineage>
        <taxon>Bacteria</taxon>
        <taxon>Bacillati</taxon>
        <taxon>Actinomycetota</taxon>
        <taxon>Actinomycetes</taxon>
        <taxon>Pseudonocardiales</taxon>
        <taxon>Pseudonocardiaceae</taxon>
        <taxon>Pseudonocardia</taxon>
    </lineage>
</organism>
<protein>
    <submittedName>
        <fullName evidence="1">Ectoine hydroxylase-related dioxygenase (Phytanoyl-CoA dioxygenase family)</fullName>
    </submittedName>
</protein>
<keyword evidence="2" id="KW-1185">Reference proteome</keyword>
<proteinExistence type="predicted"/>
<evidence type="ECO:0000313" key="1">
    <source>
        <dbReference type="EMBL" id="TQM02960.1"/>
    </source>
</evidence>
<comment type="caution">
    <text evidence="1">The sequence shown here is derived from an EMBL/GenBank/DDBJ whole genome shotgun (WGS) entry which is preliminary data.</text>
</comment>
<dbReference type="Pfam" id="PF05721">
    <property type="entry name" value="PhyH"/>
    <property type="match status" value="1"/>
</dbReference>
<dbReference type="RefSeq" id="WP_211367117.1">
    <property type="nucleotide sequence ID" value="NZ_VFPA01000006.1"/>
</dbReference>
<dbReference type="Proteomes" id="UP000315677">
    <property type="component" value="Unassembled WGS sequence"/>
</dbReference>
<dbReference type="InterPro" id="IPR008775">
    <property type="entry name" value="Phytyl_CoA_dOase-like"/>
</dbReference>
<dbReference type="AlphaFoldDB" id="A0A543D0T3"/>
<dbReference type="SUPFAM" id="SSF51197">
    <property type="entry name" value="Clavaminate synthase-like"/>
    <property type="match status" value="1"/>
</dbReference>
<dbReference type="EMBL" id="VFPA01000006">
    <property type="protein sequence ID" value="TQM02960.1"/>
    <property type="molecule type" value="Genomic_DNA"/>
</dbReference>
<dbReference type="PANTHER" id="PTHR20883:SF48">
    <property type="entry name" value="ECTOINE DIOXYGENASE"/>
    <property type="match status" value="1"/>
</dbReference>
<reference evidence="1 2" key="1">
    <citation type="submission" date="2019-06" db="EMBL/GenBank/DDBJ databases">
        <title>Sequencing the genomes of 1000 actinobacteria strains.</title>
        <authorList>
            <person name="Klenk H.-P."/>
        </authorList>
    </citation>
    <scope>NUCLEOTIDE SEQUENCE [LARGE SCALE GENOMIC DNA]</scope>
    <source>
        <strain evidence="1 2">DSM 45301</strain>
    </source>
</reference>
<keyword evidence="1" id="KW-0560">Oxidoreductase</keyword>
<dbReference type="GO" id="GO:0016706">
    <property type="term" value="F:2-oxoglutarate-dependent dioxygenase activity"/>
    <property type="evidence" value="ECO:0007669"/>
    <property type="project" value="UniProtKB-ARBA"/>
</dbReference>
<evidence type="ECO:0000313" key="2">
    <source>
        <dbReference type="Proteomes" id="UP000315677"/>
    </source>
</evidence>
<dbReference type="GO" id="GO:0005506">
    <property type="term" value="F:iron ion binding"/>
    <property type="evidence" value="ECO:0007669"/>
    <property type="project" value="UniProtKB-ARBA"/>
</dbReference>
<dbReference type="Gene3D" id="2.60.120.620">
    <property type="entry name" value="q2cbj1_9rhob like domain"/>
    <property type="match status" value="1"/>
</dbReference>
<accession>A0A543D0T3</accession>
<name>A0A543D0T3_9PSEU</name>
<dbReference type="PANTHER" id="PTHR20883">
    <property type="entry name" value="PHYTANOYL-COA DIOXYGENASE DOMAIN CONTAINING 1"/>
    <property type="match status" value="1"/>
</dbReference>
<keyword evidence="1" id="KW-0223">Dioxygenase</keyword>
<gene>
    <name evidence="1" type="ORF">FB558_7604</name>
</gene>
<sequence>MHLTPEQIDTYREQGFLAVRNVFTPDEVAELQRVTDEFVERSREVTAHTDVFDLEPGHTAAEPRLRRLKAPHRRHPAYDRALRNEAVLAVVRQLVGDSVRFQNTKLNLKSPEFGSPVEWHQDWAFYPHTNDDVLAVGIAVDDMMLENGCLMVVPGSHQGPVHDHHQDGVFAGAVPADGLTEQAVPIELRAGDVSVHHARLLHGSAPNRSQRPRRFLLFEYAAADAWPLVDFPGWEAFNERLLCGEPTVTPRVEPVPVRIPLPKHAREGSIYEVQSALGRSAFASEM</sequence>